<dbReference type="PANTHER" id="PTHR24292">
    <property type="entry name" value="CYTOCHROME P450"/>
    <property type="match status" value="1"/>
</dbReference>
<protein>
    <recommendedName>
        <fullName evidence="17">Cytochrome</fullName>
    </recommendedName>
</protein>
<dbReference type="Gene3D" id="1.10.630.10">
    <property type="entry name" value="Cytochrome P450"/>
    <property type="match status" value="2"/>
</dbReference>
<evidence type="ECO:0000256" key="8">
    <source>
        <dbReference type="ARBA" id="ARBA00022848"/>
    </source>
</evidence>
<dbReference type="InterPro" id="IPR050476">
    <property type="entry name" value="Insect_CytP450_Detox"/>
</dbReference>
<comment type="similarity">
    <text evidence="4 13">Belongs to the cytochrome P450 family.</text>
</comment>
<dbReference type="GO" id="GO:0005506">
    <property type="term" value="F:iron ion binding"/>
    <property type="evidence" value="ECO:0007669"/>
    <property type="project" value="InterPro"/>
</dbReference>
<evidence type="ECO:0000256" key="1">
    <source>
        <dbReference type="ARBA" id="ARBA00001971"/>
    </source>
</evidence>
<evidence type="ECO:0000256" key="9">
    <source>
        <dbReference type="ARBA" id="ARBA00023002"/>
    </source>
</evidence>
<evidence type="ECO:0000256" key="4">
    <source>
        <dbReference type="ARBA" id="ARBA00010617"/>
    </source>
</evidence>
<dbReference type="GO" id="GO:0004497">
    <property type="term" value="F:monooxygenase activity"/>
    <property type="evidence" value="ECO:0007669"/>
    <property type="project" value="UniProtKB-KW"/>
</dbReference>
<dbReference type="InterPro" id="IPR001128">
    <property type="entry name" value="Cyt_P450"/>
</dbReference>
<dbReference type="InterPro" id="IPR017972">
    <property type="entry name" value="Cyt_P450_CS"/>
</dbReference>
<keyword evidence="12 14" id="KW-0472">Membrane</keyword>
<reference evidence="15 16" key="1">
    <citation type="journal article" date="2023" name="Arcadia Sci">
        <title>De novo assembly of a long-read Amblyomma americanum tick genome.</title>
        <authorList>
            <person name="Chou S."/>
            <person name="Poskanzer K.E."/>
            <person name="Rollins M."/>
            <person name="Thuy-Boun P.S."/>
        </authorList>
    </citation>
    <scope>NUCLEOTIDE SEQUENCE [LARGE SCALE GENOMIC DNA]</scope>
    <source>
        <strain evidence="15">F_SG_1</strain>
        <tissue evidence="15">Salivary glands</tissue>
    </source>
</reference>
<accession>A0AAQ4EP36</accession>
<keyword evidence="7" id="KW-0256">Endoplasmic reticulum</keyword>
<keyword evidence="10 13" id="KW-0408">Iron</keyword>
<evidence type="ECO:0008006" key="17">
    <source>
        <dbReference type="Google" id="ProtNLM"/>
    </source>
</evidence>
<comment type="subcellular location">
    <subcellularLocation>
        <location evidence="3">Endoplasmic reticulum membrane</location>
        <topology evidence="3">Peripheral membrane protein</topology>
    </subcellularLocation>
    <subcellularLocation>
        <location evidence="2">Microsome membrane</location>
        <topology evidence="2">Peripheral membrane protein</topology>
    </subcellularLocation>
</comment>
<dbReference type="Pfam" id="PF00067">
    <property type="entry name" value="p450"/>
    <property type="match status" value="2"/>
</dbReference>
<proteinExistence type="inferred from homology"/>
<evidence type="ECO:0000256" key="2">
    <source>
        <dbReference type="ARBA" id="ARBA00004174"/>
    </source>
</evidence>
<evidence type="ECO:0000256" key="10">
    <source>
        <dbReference type="ARBA" id="ARBA00023004"/>
    </source>
</evidence>
<dbReference type="InterPro" id="IPR036396">
    <property type="entry name" value="Cyt_P450_sf"/>
</dbReference>
<organism evidence="15 16">
    <name type="scientific">Amblyomma americanum</name>
    <name type="common">Lone star tick</name>
    <dbReference type="NCBI Taxonomy" id="6943"/>
    <lineage>
        <taxon>Eukaryota</taxon>
        <taxon>Metazoa</taxon>
        <taxon>Ecdysozoa</taxon>
        <taxon>Arthropoda</taxon>
        <taxon>Chelicerata</taxon>
        <taxon>Arachnida</taxon>
        <taxon>Acari</taxon>
        <taxon>Parasitiformes</taxon>
        <taxon>Ixodida</taxon>
        <taxon>Ixodoidea</taxon>
        <taxon>Ixodidae</taxon>
        <taxon>Amblyomminae</taxon>
        <taxon>Amblyomma</taxon>
    </lineage>
</organism>
<evidence type="ECO:0000313" key="15">
    <source>
        <dbReference type="EMBL" id="KAK8776328.1"/>
    </source>
</evidence>
<keyword evidence="5 13" id="KW-0349">Heme</keyword>
<feature type="transmembrane region" description="Helical" evidence="14">
    <location>
        <begin position="184"/>
        <end position="204"/>
    </location>
</feature>
<dbReference type="GO" id="GO:0016705">
    <property type="term" value="F:oxidoreductase activity, acting on paired donors, with incorporation or reduction of molecular oxygen"/>
    <property type="evidence" value="ECO:0007669"/>
    <property type="project" value="InterPro"/>
</dbReference>
<keyword evidence="8" id="KW-0492">Microsome</keyword>
<keyword evidence="14" id="KW-0812">Transmembrane</keyword>
<dbReference type="PRINTS" id="PR00385">
    <property type="entry name" value="P450"/>
</dbReference>
<evidence type="ECO:0000313" key="16">
    <source>
        <dbReference type="Proteomes" id="UP001321473"/>
    </source>
</evidence>
<dbReference type="AlphaFoldDB" id="A0AAQ4EP36"/>
<evidence type="ECO:0000256" key="5">
    <source>
        <dbReference type="ARBA" id="ARBA00022617"/>
    </source>
</evidence>
<gene>
    <name evidence="15" type="ORF">V5799_030329</name>
</gene>
<dbReference type="EMBL" id="JARKHS020013085">
    <property type="protein sequence ID" value="KAK8776328.1"/>
    <property type="molecule type" value="Genomic_DNA"/>
</dbReference>
<name>A0AAQ4EP36_AMBAM</name>
<evidence type="ECO:0000256" key="3">
    <source>
        <dbReference type="ARBA" id="ARBA00004406"/>
    </source>
</evidence>
<comment type="cofactor">
    <cofactor evidence="1">
        <name>heme</name>
        <dbReference type="ChEBI" id="CHEBI:30413"/>
    </cofactor>
</comment>
<evidence type="ECO:0000256" key="14">
    <source>
        <dbReference type="SAM" id="Phobius"/>
    </source>
</evidence>
<evidence type="ECO:0000256" key="6">
    <source>
        <dbReference type="ARBA" id="ARBA00022723"/>
    </source>
</evidence>
<evidence type="ECO:0000256" key="11">
    <source>
        <dbReference type="ARBA" id="ARBA00023033"/>
    </source>
</evidence>
<dbReference type="GO" id="GO:0020037">
    <property type="term" value="F:heme binding"/>
    <property type="evidence" value="ECO:0007669"/>
    <property type="project" value="InterPro"/>
</dbReference>
<sequence>MIISAGLLGIATVLLLVLFEWRRKHFAYFKNLGVPGPKPNLLWGNLREYYQEDRYKVIGKWLKKYGDVFGFYYGDVPFLVVNDLEFLEYVFVRNFRNFVDRGMMPEIRKSADLFLERLDAVADEQVHSYQEYQLLSMDYTARGAFGIDTVFQREPNHPLLLIAKGVLDGVMTGPLHMIAQSTTALGILMVPFYWLVALFGEFTFKTLGKETSKIVELRRRNPSAHMDYETLTWKLPYLGQVINEALRLYPPVVLFVTRKAVTDFEYNGLKYKAGTCIMSPTLQIHRDARYWPQPLTFNPDRFSPENEGRFHKVAHHPFGIGPRNCVGMRMALLQLNCTIARLVQGFRLELGPPQREDFLDIHSCAVVSKPTHGPWIVFRRL</sequence>
<evidence type="ECO:0000256" key="12">
    <source>
        <dbReference type="ARBA" id="ARBA00023136"/>
    </source>
</evidence>
<evidence type="ECO:0000256" key="7">
    <source>
        <dbReference type="ARBA" id="ARBA00022824"/>
    </source>
</evidence>
<keyword evidence="9 13" id="KW-0560">Oxidoreductase</keyword>
<keyword evidence="14" id="KW-1133">Transmembrane helix</keyword>
<dbReference type="PROSITE" id="PS00086">
    <property type="entry name" value="CYTOCHROME_P450"/>
    <property type="match status" value="1"/>
</dbReference>
<keyword evidence="11 13" id="KW-0503">Monooxygenase</keyword>
<keyword evidence="6 13" id="KW-0479">Metal-binding</keyword>
<dbReference type="Proteomes" id="UP001321473">
    <property type="component" value="Unassembled WGS sequence"/>
</dbReference>
<keyword evidence="16" id="KW-1185">Reference proteome</keyword>
<dbReference type="GO" id="GO:0005789">
    <property type="term" value="C:endoplasmic reticulum membrane"/>
    <property type="evidence" value="ECO:0007669"/>
    <property type="project" value="UniProtKB-SubCell"/>
</dbReference>
<comment type="caution">
    <text evidence="15">The sequence shown here is derived from an EMBL/GenBank/DDBJ whole genome shotgun (WGS) entry which is preliminary data.</text>
</comment>
<dbReference type="PANTHER" id="PTHR24292:SF102">
    <property type="entry name" value="CYTOCHROME P450 FAMILY-RELATED"/>
    <property type="match status" value="1"/>
</dbReference>
<dbReference type="SUPFAM" id="SSF48264">
    <property type="entry name" value="Cytochrome P450"/>
    <property type="match status" value="1"/>
</dbReference>
<evidence type="ECO:0000256" key="13">
    <source>
        <dbReference type="RuleBase" id="RU000461"/>
    </source>
</evidence>